<evidence type="ECO:0000313" key="1">
    <source>
        <dbReference type="EMBL" id="TQV86495.1"/>
    </source>
</evidence>
<accession>A0A545UAJ6</accession>
<dbReference type="EMBL" id="VIKS01000010">
    <property type="protein sequence ID" value="TQV86495.1"/>
    <property type="molecule type" value="Genomic_DNA"/>
</dbReference>
<proteinExistence type="predicted"/>
<keyword evidence="2" id="KW-1185">Reference proteome</keyword>
<protein>
    <submittedName>
        <fullName evidence="1">Uncharacterized protein</fullName>
    </submittedName>
</protein>
<sequence>MIEIIEEATEKPICPHCEQSISKILANKIKSTFGVRYLYFCSKCRKTLGISHRKGFWMG</sequence>
<dbReference type="Proteomes" id="UP000315439">
    <property type="component" value="Unassembled WGS sequence"/>
</dbReference>
<reference evidence="1 2" key="1">
    <citation type="submission" date="2019-07" db="EMBL/GenBank/DDBJ databases">
        <title>Draft genome for Aliikangiella sp. M105.</title>
        <authorList>
            <person name="Wang G."/>
        </authorList>
    </citation>
    <scope>NUCLEOTIDE SEQUENCE [LARGE SCALE GENOMIC DNA]</scope>
    <source>
        <strain evidence="1 2">M105</strain>
    </source>
</reference>
<dbReference type="RefSeq" id="WP_142932418.1">
    <property type="nucleotide sequence ID" value="NZ_ML660166.1"/>
</dbReference>
<name>A0A545UAJ6_9GAMM</name>
<organism evidence="1 2">
    <name type="scientific">Aliikangiella coralliicola</name>
    <dbReference type="NCBI Taxonomy" id="2592383"/>
    <lineage>
        <taxon>Bacteria</taxon>
        <taxon>Pseudomonadati</taxon>
        <taxon>Pseudomonadota</taxon>
        <taxon>Gammaproteobacteria</taxon>
        <taxon>Oceanospirillales</taxon>
        <taxon>Pleioneaceae</taxon>
        <taxon>Aliikangiella</taxon>
    </lineage>
</organism>
<dbReference type="AlphaFoldDB" id="A0A545UAJ6"/>
<evidence type="ECO:0000313" key="2">
    <source>
        <dbReference type="Proteomes" id="UP000315439"/>
    </source>
</evidence>
<dbReference type="OrthoDB" id="1077002at2"/>
<gene>
    <name evidence="1" type="ORF">FLL46_16415</name>
</gene>
<comment type="caution">
    <text evidence="1">The sequence shown here is derived from an EMBL/GenBank/DDBJ whole genome shotgun (WGS) entry which is preliminary data.</text>
</comment>